<comment type="caution">
    <text evidence="1">The sequence shown here is derived from an EMBL/GenBank/DDBJ whole genome shotgun (WGS) entry which is preliminary data.</text>
</comment>
<protein>
    <submittedName>
        <fullName evidence="1">Uncharacterized protein</fullName>
    </submittedName>
</protein>
<sequence length="136" mass="15381">MNQERRWSPGDGMSGQQVYRLSQASRHSRFLIVGLAHYLHRNCKCNGYKTEWAGESDNRMLLQVRMGTKKRDTHPPAFPEEELFGFASGGNSGERDCLNQSEIESLDGSAFCRFVTSGDVFSLSRPDTARYVADRL</sequence>
<keyword evidence="2" id="KW-1185">Reference proteome</keyword>
<dbReference type="EMBL" id="BPLR01006242">
    <property type="protein sequence ID" value="GIY08413.1"/>
    <property type="molecule type" value="Genomic_DNA"/>
</dbReference>
<proteinExistence type="predicted"/>
<evidence type="ECO:0000313" key="2">
    <source>
        <dbReference type="Proteomes" id="UP001054945"/>
    </source>
</evidence>
<accession>A0AAV4QFB5</accession>
<reference evidence="1 2" key="1">
    <citation type="submission" date="2021-06" db="EMBL/GenBank/DDBJ databases">
        <title>Caerostris extrusa draft genome.</title>
        <authorList>
            <person name="Kono N."/>
            <person name="Arakawa K."/>
        </authorList>
    </citation>
    <scope>NUCLEOTIDE SEQUENCE [LARGE SCALE GENOMIC DNA]</scope>
</reference>
<organism evidence="1 2">
    <name type="scientific">Caerostris extrusa</name>
    <name type="common">Bark spider</name>
    <name type="synonym">Caerostris bankana</name>
    <dbReference type="NCBI Taxonomy" id="172846"/>
    <lineage>
        <taxon>Eukaryota</taxon>
        <taxon>Metazoa</taxon>
        <taxon>Ecdysozoa</taxon>
        <taxon>Arthropoda</taxon>
        <taxon>Chelicerata</taxon>
        <taxon>Arachnida</taxon>
        <taxon>Araneae</taxon>
        <taxon>Araneomorphae</taxon>
        <taxon>Entelegynae</taxon>
        <taxon>Araneoidea</taxon>
        <taxon>Araneidae</taxon>
        <taxon>Caerostris</taxon>
    </lineage>
</organism>
<dbReference type="Proteomes" id="UP001054945">
    <property type="component" value="Unassembled WGS sequence"/>
</dbReference>
<name>A0AAV4QFB5_CAEEX</name>
<dbReference type="AlphaFoldDB" id="A0AAV4QFB5"/>
<gene>
    <name evidence="1" type="ORF">CEXT_166131</name>
</gene>
<evidence type="ECO:0000313" key="1">
    <source>
        <dbReference type="EMBL" id="GIY08413.1"/>
    </source>
</evidence>